<dbReference type="AlphaFoldDB" id="A0A1I4RIG4"/>
<evidence type="ECO:0000256" key="1">
    <source>
        <dbReference type="SAM" id="Phobius"/>
    </source>
</evidence>
<evidence type="ECO:0000313" key="3">
    <source>
        <dbReference type="Proteomes" id="UP000183287"/>
    </source>
</evidence>
<dbReference type="Proteomes" id="UP000183287">
    <property type="component" value="Unassembled WGS sequence"/>
</dbReference>
<feature type="transmembrane region" description="Helical" evidence="1">
    <location>
        <begin position="12"/>
        <end position="29"/>
    </location>
</feature>
<accession>A0A1I4RIG4</accession>
<sequence>MGNYRNMNDQIAFYWSLGTMLLAVMFGLLGQPTEMGIIVLAGAISFAFLNIDKIQRFKGAGFEAEMREIVNNANATIEQLRDVATLSSEAILTSLMADNFFDGTTLATRIKLHDQIIESLKKIGASDIQVSQANQMWNKGMRIIFHRGIRQRIEEMREKNGIDAEQKERFRSVSNEFQELLRFEEWIAPTANEIEAFIRDKGLIDDEINELLLDYREFEVTGKFRRKNVLVGL</sequence>
<evidence type="ECO:0000313" key="2">
    <source>
        <dbReference type="EMBL" id="SFM52044.1"/>
    </source>
</evidence>
<dbReference type="EMBL" id="FOUB01000033">
    <property type="protein sequence ID" value="SFM52044.1"/>
    <property type="molecule type" value="Genomic_DNA"/>
</dbReference>
<keyword evidence="1" id="KW-0472">Membrane</keyword>
<reference evidence="3" key="1">
    <citation type="submission" date="2016-10" db="EMBL/GenBank/DDBJ databases">
        <authorList>
            <person name="Varghese N."/>
            <person name="Submissions S."/>
        </authorList>
    </citation>
    <scope>NUCLEOTIDE SEQUENCE [LARGE SCALE GENOMIC DNA]</scope>
    <source>
        <strain evidence="3">Nm44</strain>
    </source>
</reference>
<organism evidence="2 3">
    <name type="scientific">Nitrosomonas communis</name>
    <dbReference type="NCBI Taxonomy" id="44574"/>
    <lineage>
        <taxon>Bacteria</taxon>
        <taxon>Pseudomonadati</taxon>
        <taxon>Pseudomonadota</taxon>
        <taxon>Betaproteobacteria</taxon>
        <taxon>Nitrosomonadales</taxon>
        <taxon>Nitrosomonadaceae</taxon>
        <taxon>Nitrosomonas</taxon>
    </lineage>
</organism>
<protein>
    <submittedName>
        <fullName evidence="2">Uncharacterized protein</fullName>
    </submittedName>
</protein>
<gene>
    <name evidence="2" type="ORF">SAMN05421863_103317</name>
</gene>
<feature type="transmembrane region" description="Helical" evidence="1">
    <location>
        <begin position="35"/>
        <end position="51"/>
    </location>
</feature>
<keyword evidence="1" id="KW-0812">Transmembrane</keyword>
<name>A0A1I4RIG4_9PROT</name>
<proteinExistence type="predicted"/>
<keyword evidence="3" id="KW-1185">Reference proteome</keyword>
<keyword evidence="1" id="KW-1133">Transmembrane helix</keyword>